<reference evidence="8 9" key="1">
    <citation type="submission" date="2018-05" db="EMBL/GenBank/DDBJ databases">
        <title>Genomic Encyclopedia of Type Strains, Phase IV (KMG-IV): sequencing the most valuable type-strain genomes for metagenomic binning, comparative biology and taxonomic classification.</title>
        <authorList>
            <person name="Goeker M."/>
        </authorList>
    </citation>
    <scope>NUCLEOTIDE SEQUENCE [LARGE SCALE GENOMIC DNA]</scope>
    <source>
        <strain evidence="8 9">DSM 29661</strain>
    </source>
</reference>
<sequence>MQPMPSVTPMSTERPFPRGQVVVCQYDFNFHLTYVNPAFARMLGYSREELVGQPLKRIAHPGIPQALLDDIRATTGRGQPWRGMAKTLRRDGGYVWSESLIIPVLKRGEVTGYMSIRSEASPQRIAAEEQRYRDIHAGARRYHEGRAPDWTRVTAFHLLATLGTAATLSALCALMLWWAPGWLAGREGGLAALAGGCWLLTLLAARWLGRRTLRGLGDIIGHFHRMAEGDLSHEIPVGGRDEVGRVLEALAVMQGHLQVLLDEVGAAAHTTEQENLALLAGIDALGQSAQQRLDGMAQLRAVSADTLAAVGRADADAQACADAARDSLALAAEGRRRLNMAADAATDARATVDSTGETLGRLEDAIREVEKMSALIGDIAAQTHLLALNAAIEAARAGEQGRGFAVVADEVRKLAEHTSGSIASISQRAGDIRAVSRLARDGMQAAARQAHCASAAVEAGRDNVAAMAGHSEAMSARVGQIAQACAALGEAMTAARQQVEDAHQQTSRDQHRLTAVNAGVAAVRGEIAALAERIGRFRVARGRG</sequence>
<dbReference type="GO" id="GO:0006935">
    <property type="term" value="P:chemotaxis"/>
    <property type="evidence" value="ECO:0007669"/>
    <property type="project" value="InterPro"/>
</dbReference>
<dbReference type="Pfam" id="PF00672">
    <property type="entry name" value="HAMP"/>
    <property type="match status" value="1"/>
</dbReference>
<dbReference type="Gene3D" id="1.10.287.950">
    <property type="entry name" value="Methyl-accepting chemotaxis protein"/>
    <property type="match status" value="1"/>
</dbReference>
<dbReference type="GO" id="GO:0016020">
    <property type="term" value="C:membrane"/>
    <property type="evidence" value="ECO:0007669"/>
    <property type="project" value="InterPro"/>
</dbReference>
<feature type="domain" description="PAS" evidence="6">
    <location>
        <begin position="27"/>
        <end position="61"/>
    </location>
</feature>
<keyword evidence="4" id="KW-0812">Transmembrane</keyword>
<protein>
    <submittedName>
        <fullName evidence="8">Methyl-accepting chemotaxis sensory transducer with Pas/Pac sensor</fullName>
    </submittedName>
</protein>
<dbReference type="Pfam" id="PF00015">
    <property type="entry name" value="MCPsignal"/>
    <property type="match status" value="1"/>
</dbReference>
<dbReference type="GO" id="GO:0004888">
    <property type="term" value="F:transmembrane signaling receptor activity"/>
    <property type="evidence" value="ECO:0007669"/>
    <property type="project" value="InterPro"/>
</dbReference>
<dbReference type="NCBIfam" id="TIGR00229">
    <property type="entry name" value="sensory_box"/>
    <property type="match status" value="1"/>
</dbReference>
<comment type="caution">
    <text evidence="8">The sequence shown here is derived from an EMBL/GenBank/DDBJ whole genome shotgun (WGS) entry which is preliminary data.</text>
</comment>
<dbReference type="InterPro" id="IPR003660">
    <property type="entry name" value="HAMP_dom"/>
</dbReference>
<dbReference type="InterPro" id="IPR013655">
    <property type="entry name" value="PAS_fold_3"/>
</dbReference>
<evidence type="ECO:0000313" key="9">
    <source>
        <dbReference type="Proteomes" id="UP000247555"/>
    </source>
</evidence>
<dbReference type="SUPFAM" id="SSF55785">
    <property type="entry name" value="PYP-like sensor domain (PAS domain)"/>
    <property type="match status" value="1"/>
</dbReference>
<keyword evidence="1 3" id="KW-0807">Transducer</keyword>
<dbReference type="CDD" id="cd06225">
    <property type="entry name" value="HAMP"/>
    <property type="match status" value="1"/>
</dbReference>
<dbReference type="PROSITE" id="PS50112">
    <property type="entry name" value="PAS"/>
    <property type="match status" value="1"/>
</dbReference>
<evidence type="ECO:0000259" key="6">
    <source>
        <dbReference type="PROSITE" id="PS50112"/>
    </source>
</evidence>
<dbReference type="GO" id="GO:0007165">
    <property type="term" value="P:signal transduction"/>
    <property type="evidence" value="ECO:0007669"/>
    <property type="project" value="UniProtKB-KW"/>
</dbReference>
<feature type="transmembrane region" description="Helical" evidence="4">
    <location>
        <begin position="156"/>
        <end position="178"/>
    </location>
</feature>
<dbReference type="RefSeq" id="WP_110391024.1">
    <property type="nucleotide sequence ID" value="NZ_QJKI01000012.1"/>
</dbReference>
<dbReference type="CDD" id="cd00130">
    <property type="entry name" value="PAS"/>
    <property type="match status" value="1"/>
</dbReference>
<gene>
    <name evidence="8" type="ORF">DFR34_11240</name>
</gene>
<dbReference type="SMART" id="SM00091">
    <property type="entry name" value="PAS"/>
    <property type="match status" value="1"/>
</dbReference>
<evidence type="ECO:0000313" key="8">
    <source>
        <dbReference type="EMBL" id="PXX78321.1"/>
    </source>
</evidence>
<feature type="domain" description="Methyl-accepting transducer" evidence="5">
    <location>
        <begin position="267"/>
        <end position="514"/>
    </location>
</feature>
<evidence type="ECO:0000256" key="4">
    <source>
        <dbReference type="SAM" id="Phobius"/>
    </source>
</evidence>
<dbReference type="OrthoDB" id="9806477at2"/>
<keyword evidence="4" id="KW-0472">Membrane</keyword>
<evidence type="ECO:0000256" key="1">
    <source>
        <dbReference type="ARBA" id="ARBA00023224"/>
    </source>
</evidence>
<dbReference type="PANTHER" id="PTHR32089">
    <property type="entry name" value="METHYL-ACCEPTING CHEMOTAXIS PROTEIN MCPB"/>
    <property type="match status" value="1"/>
</dbReference>
<dbReference type="PROSITE" id="PS50111">
    <property type="entry name" value="CHEMOTAXIS_TRANSDUC_2"/>
    <property type="match status" value="1"/>
</dbReference>
<feature type="domain" description="HAMP" evidence="7">
    <location>
        <begin position="210"/>
        <end position="262"/>
    </location>
</feature>
<dbReference type="SMART" id="SM00283">
    <property type="entry name" value="MA"/>
    <property type="match status" value="1"/>
</dbReference>
<keyword evidence="9" id="KW-1185">Reference proteome</keyword>
<dbReference type="SUPFAM" id="SSF58104">
    <property type="entry name" value="Methyl-accepting chemotaxis protein (MCP) signaling domain"/>
    <property type="match status" value="1"/>
</dbReference>
<evidence type="ECO:0000259" key="7">
    <source>
        <dbReference type="PROSITE" id="PS50885"/>
    </source>
</evidence>
<accession>A0A318KKF8</accession>
<dbReference type="SMART" id="SM00304">
    <property type="entry name" value="HAMP"/>
    <property type="match status" value="1"/>
</dbReference>
<dbReference type="AlphaFoldDB" id="A0A318KKF8"/>
<evidence type="ECO:0000259" key="5">
    <source>
        <dbReference type="PROSITE" id="PS50111"/>
    </source>
</evidence>
<keyword evidence="4" id="KW-1133">Transmembrane helix</keyword>
<dbReference type="PANTHER" id="PTHR32089:SF112">
    <property type="entry name" value="LYSOZYME-LIKE PROTEIN-RELATED"/>
    <property type="match status" value="1"/>
</dbReference>
<dbReference type="EMBL" id="QJKI01000012">
    <property type="protein sequence ID" value="PXX78321.1"/>
    <property type="molecule type" value="Genomic_DNA"/>
</dbReference>
<feature type="transmembrane region" description="Helical" evidence="4">
    <location>
        <begin position="190"/>
        <end position="209"/>
    </location>
</feature>
<name>A0A318KKF8_9NEIS</name>
<dbReference type="Proteomes" id="UP000247555">
    <property type="component" value="Unassembled WGS sequence"/>
</dbReference>
<dbReference type="PRINTS" id="PR00260">
    <property type="entry name" value="CHEMTRNSDUCR"/>
</dbReference>
<dbReference type="PROSITE" id="PS50885">
    <property type="entry name" value="HAMP"/>
    <property type="match status" value="1"/>
</dbReference>
<dbReference type="InterPro" id="IPR004089">
    <property type="entry name" value="MCPsignal_dom"/>
</dbReference>
<dbReference type="InterPro" id="IPR000014">
    <property type="entry name" value="PAS"/>
</dbReference>
<dbReference type="Gene3D" id="3.30.450.20">
    <property type="entry name" value="PAS domain"/>
    <property type="match status" value="1"/>
</dbReference>
<organism evidence="8 9">
    <name type="scientific">Rivihabitans pingtungensis</name>
    <dbReference type="NCBI Taxonomy" id="1054498"/>
    <lineage>
        <taxon>Bacteria</taxon>
        <taxon>Pseudomonadati</taxon>
        <taxon>Pseudomonadota</taxon>
        <taxon>Betaproteobacteria</taxon>
        <taxon>Neisseriales</taxon>
        <taxon>Aquaspirillaceae</taxon>
        <taxon>Rivihabitans</taxon>
    </lineage>
</organism>
<proteinExistence type="inferred from homology"/>
<evidence type="ECO:0000256" key="3">
    <source>
        <dbReference type="PROSITE-ProRule" id="PRU00284"/>
    </source>
</evidence>
<dbReference type="InterPro" id="IPR004090">
    <property type="entry name" value="Chemotax_Me-accpt_rcpt"/>
</dbReference>
<comment type="similarity">
    <text evidence="2">Belongs to the methyl-accepting chemotaxis (MCP) protein family.</text>
</comment>
<dbReference type="InterPro" id="IPR035965">
    <property type="entry name" value="PAS-like_dom_sf"/>
</dbReference>
<dbReference type="Pfam" id="PF08447">
    <property type="entry name" value="PAS_3"/>
    <property type="match status" value="1"/>
</dbReference>
<evidence type="ECO:0000256" key="2">
    <source>
        <dbReference type="ARBA" id="ARBA00029447"/>
    </source>
</evidence>